<reference evidence="6 7" key="1">
    <citation type="submission" date="2016-10" db="EMBL/GenBank/DDBJ databases">
        <authorList>
            <person name="de Groot N.N."/>
        </authorList>
    </citation>
    <scope>NUCLEOTIDE SEQUENCE [LARGE SCALE GENOMIC DNA]</scope>
    <source>
        <strain evidence="6 7">DSM 3857</strain>
    </source>
</reference>
<keyword evidence="3 6" id="KW-0808">Transferase</keyword>
<dbReference type="InterPro" id="IPR029044">
    <property type="entry name" value="Nucleotide-diphossugar_trans"/>
</dbReference>
<accession>A0A1H7YTF8</accession>
<evidence type="ECO:0000256" key="1">
    <source>
        <dbReference type="ARBA" id="ARBA00006739"/>
    </source>
</evidence>
<evidence type="ECO:0000313" key="7">
    <source>
        <dbReference type="Proteomes" id="UP000198761"/>
    </source>
</evidence>
<feature type="transmembrane region" description="Helical" evidence="4">
    <location>
        <begin position="262"/>
        <end position="281"/>
    </location>
</feature>
<feature type="domain" description="Glycosyltransferase 2-like" evidence="5">
    <location>
        <begin position="14"/>
        <end position="130"/>
    </location>
</feature>
<proteinExistence type="inferred from homology"/>
<keyword evidence="7" id="KW-1185">Reference proteome</keyword>
<dbReference type="SUPFAM" id="SSF53448">
    <property type="entry name" value="Nucleotide-diphospho-sugar transferases"/>
    <property type="match status" value="1"/>
</dbReference>
<dbReference type="Pfam" id="PF00535">
    <property type="entry name" value="Glycos_transf_2"/>
    <property type="match status" value="1"/>
</dbReference>
<dbReference type="STRING" id="933059.SAMN04488103_101300"/>
<dbReference type="GO" id="GO:0016757">
    <property type="term" value="F:glycosyltransferase activity"/>
    <property type="evidence" value="ECO:0007669"/>
    <property type="project" value="UniProtKB-KW"/>
</dbReference>
<evidence type="ECO:0000259" key="5">
    <source>
        <dbReference type="Pfam" id="PF00535"/>
    </source>
</evidence>
<dbReference type="EMBL" id="FOCE01000001">
    <property type="protein sequence ID" value="SEM49380.1"/>
    <property type="molecule type" value="Genomic_DNA"/>
</dbReference>
<organism evidence="6 7">
    <name type="scientific">Gemmobacter aquatilis</name>
    <dbReference type="NCBI Taxonomy" id="933059"/>
    <lineage>
        <taxon>Bacteria</taxon>
        <taxon>Pseudomonadati</taxon>
        <taxon>Pseudomonadota</taxon>
        <taxon>Alphaproteobacteria</taxon>
        <taxon>Rhodobacterales</taxon>
        <taxon>Paracoccaceae</taxon>
        <taxon>Gemmobacter</taxon>
    </lineage>
</organism>
<keyword evidence="4" id="KW-0812">Transmembrane</keyword>
<dbReference type="Proteomes" id="UP000198761">
    <property type="component" value="Unassembled WGS sequence"/>
</dbReference>
<keyword evidence="2" id="KW-0328">Glycosyltransferase</keyword>
<evidence type="ECO:0000256" key="3">
    <source>
        <dbReference type="ARBA" id="ARBA00022679"/>
    </source>
</evidence>
<protein>
    <submittedName>
        <fullName evidence="6">Glycosyltransferase, GT2 family</fullName>
    </submittedName>
</protein>
<dbReference type="OrthoDB" id="7665907at2"/>
<evidence type="ECO:0000256" key="4">
    <source>
        <dbReference type="SAM" id="Phobius"/>
    </source>
</evidence>
<keyword evidence="4" id="KW-0472">Membrane</keyword>
<dbReference type="Gene3D" id="3.90.550.10">
    <property type="entry name" value="Spore Coat Polysaccharide Biosynthesis Protein SpsA, Chain A"/>
    <property type="match status" value="1"/>
</dbReference>
<gene>
    <name evidence="6" type="ORF">SAMN04488103_101300</name>
</gene>
<dbReference type="PANTHER" id="PTHR43179:SF12">
    <property type="entry name" value="GALACTOFURANOSYLTRANSFERASE GLFT2"/>
    <property type="match status" value="1"/>
</dbReference>
<name>A0A1H7YTF8_9RHOB</name>
<dbReference type="AlphaFoldDB" id="A0A1H7YTF8"/>
<comment type="similarity">
    <text evidence="1">Belongs to the glycosyltransferase 2 family.</text>
</comment>
<keyword evidence="4" id="KW-1133">Transmembrane helix</keyword>
<evidence type="ECO:0000313" key="6">
    <source>
        <dbReference type="EMBL" id="SEM49380.1"/>
    </source>
</evidence>
<evidence type="ECO:0000256" key="2">
    <source>
        <dbReference type="ARBA" id="ARBA00022676"/>
    </source>
</evidence>
<dbReference type="RefSeq" id="WP_091295762.1">
    <property type="nucleotide sequence ID" value="NZ_FOCE01000001.1"/>
</dbReference>
<sequence>MTTAAARRPARICAIVVTFNRLDHLRQTVARLLSEALDHVIVVENACTDGTRDWLRMQNDPRLHVVELPENIGGAGGFEAGMREARAIYRPDWYLLMDDDARPLPGAVAQFRDQLPYCAQTGVVLAAARFPQGGVCEMNRPWRNPFWHKSIFLRTLFGGGRKGFHISDADYERQAPMPVDGGSFVGQFISAAAVDRCGFPDGRLFIYGDDVLYSLEVARAGFANWFDPRLHWEHDFGTFDRAHQRAYYPLWKVYYNFRNGLMLYRAAAGPLLFWGVLLLVVPKWALSARHYGEHSRTFLRILARAVWDGLRGKRNVSHPEVLALTERAARR</sequence>
<dbReference type="InterPro" id="IPR001173">
    <property type="entry name" value="Glyco_trans_2-like"/>
</dbReference>
<dbReference type="PANTHER" id="PTHR43179">
    <property type="entry name" value="RHAMNOSYLTRANSFERASE WBBL"/>
    <property type="match status" value="1"/>
</dbReference>